<dbReference type="InterPro" id="IPR050214">
    <property type="entry name" value="Cys_Synth/Cystath_Beta-Synth"/>
</dbReference>
<dbReference type="EMBL" id="PCSW01000106">
    <property type="protein sequence ID" value="PIP57362.1"/>
    <property type="molecule type" value="Genomic_DNA"/>
</dbReference>
<accession>A0A2H0BI61</accession>
<sequence length="158" mass="17465">MKYNNILDLIGNTPLIKVHLTKKGDATVLAKLEFLNPGGSIKDRMALYMIEMVEKRRILKPGMTIIEATTGNTGIAFAMISAIKGYNFMAVMPEDMTIEKQNLMKAYGAKVILTATSKGPLGAIEKKNQLAKEIKNVWLPSQFDNPDNITAHRKSIGQ</sequence>
<dbReference type="InterPro" id="IPR036052">
    <property type="entry name" value="TrpB-like_PALP_sf"/>
</dbReference>
<comment type="cofactor">
    <cofactor evidence="1">
        <name>pyridoxal 5'-phosphate</name>
        <dbReference type="ChEBI" id="CHEBI:597326"/>
    </cofactor>
</comment>
<evidence type="ECO:0000256" key="2">
    <source>
        <dbReference type="ARBA" id="ARBA00007103"/>
    </source>
</evidence>
<evidence type="ECO:0000259" key="4">
    <source>
        <dbReference type="Pfam" id="PF00291"/>
    </source>
</evidence>
<evidence type="ECO:0000256" key="1">
    <source>
        <dbReference type="ARBA" id="ARBA00001933"/>
    </source>
</evidence>
<keyword evidence="3" id="KW-0663">Pyridoxal phosphate</keyword>
<comment type="caution">
    <text evidence="5">The sequence shown here is derived from an EMBL/GenBank/DDBJ whole genome shotgun (WGS) entry which is preliminary data.</text>
</comment>
<dbReference type="SUPFAM" id="SSF53686">
    <property type="entry name" value="Tryptophan synthase beta subunit-like PLP-dependent enzymes"/>
    <property type="match status" value="1"/>
</dbReference>
<feature type="domain" description="Tryptophan synthase beta chain-like PALP" evidence="4">
    <location>
        <begin position="7"/>
        <end position="157"/>
    </location>
</feature>
<dbReference type="Proteomes" id="UP000229847">
    <property type="component" value="Unassembled WGS sequence"/>
</dbReference>
<proteinExistence type="inferred from homology"/>
<evidence type="ECO:0000256" key="3">
    <source>
        <dbReference type="ARBA" id="ARBA00022898"/>
    </source>
</evidence>
<organism evidence="5 6">
    <name type="scientific">Candidatus Woesebacteria bacterium CG22_combo_CG10-13_8_21_14_all_39_10</name>
    <dbReference type="NCBI Taxonomy" id="1975059"/>
    <lineage>
        <taxon>Bacteria</taxon>
        <taxon>Candidatus Woeseibacteriota</taxon>
    </lineage>
</organism>
<dbReference type="InterPro" id="IPR001926">
    <property type="entry name" value="TrpB-like_PALP"/>
</dbReference>
<evidence type="ECO:0000313" key="6">
    <source>
        <dbReference type="Proteomes" id="UP000229847"/>
    </source>
</evidence>
<protein>
    <submittedName>
        <fullName evidence="5">Cysteine synthase</fullName>
    </submittedName>
</protein>
<dbReference type="PANTHER" id="PTHR10314">
    <property type="entry name" value="CYSTATHIONINE BETA-SYNTHASE"/>
    <property type="match status" value="1"/>
</dbReference>
<dbReference type="GO" id="GO:0006535">
    <property type="term" value="P:cysteine biosynthetic process from serine"/>
    <property type="evidence" value="ECO:0007669"/>
    <property type="project" value="InterPro"/>
</dbReference>
<gene>
    <name evidence="5" type="ORF">COX03_03545</name>
</gene>
<feature type="non-terminal residue" evidence="5">
    <location>
        <position position="158"/>
    </location>
</feature>
<dbReference type="AlphaFoldDB" id="A0A2H0BI61"/>
<name>A0A2H0BI61_9BACT</name>
<dbReference type="Pfam" id="PF00291">
    <property type="entry name" value="PALP"/>
    <property type="match status" value="1"/>
</dbReference>
<dbReference type="InterPro" id="IPR001216">
    <property type="entry name" value="P-phosphate_BS"/>
</dbReference>
<evidence type="ECO:0000313" key="5">
    <source>
        <dbReference type="EMBL" id="PIP57362.1"/>
    </source>
</evidence>
<dbReference type="FunFam" id="3.40.50.1100:FF:000003">
    <property type="entry name" value="Cystathionine beta-synthase"/>
    <property type="match status" value="1"/>
</dbReference>
<dbReference type="PROSITE" id="PS00901">
    <property type="entry name" value="CYS_SYNTHASE"/>
    <property type="match status" value="1"/>
</dbReference>
<dbReference type="GO" id="GO:0016765">
    <property type="term" value="F:transferase activity, transferring alkyl or aryl (other than methyl) groups"/>
    <property type="evidence" value="ECO:0007669"/>
    <property type="project" value="UniProtKB-ARBA"/>
</dbReference>
<comment type="similarity">
    <text evidence="2">Belongs to the cysteine synthase/cystathionine beta-synthase family.</text>
</comment>
<dbReference type="Gene3D" id="3.40.50.1100">
    <property type="match status" value="2"/>
</dbReference>
<reference evidence="5 6" key="1">
    <citation type="submission" date="2017-09" db="EMBL/GenBank/DDBJ databases">
        <title>Depth-based differentiation of microbial function through sediment-hosted aquifers and enrichment of novel symbionts in the deep terrestrial subsurface.</title>
        <authorList>
            <person name="Probst A.J."/>
            <person name="Ladd B."/>
            <person name="Jarett J.K."/>
            <person name="Geller-Mcgrath D.E."/>
            <person name="Sieber C.M."/>
            <person name="Emerson J.B."/>
            <person name="Anantharaman K."/>
            <person name="Thomas B.C."/>
            <person name="Malmstrom R."/>
            <person name="Stieglmeier M."/>
            <person name="Klingl A."/>
            <person name="Woyke T."/>
            <person name="Ryan C.M."/>
            <person name="Banfield J.F."/>
        </authorList>
    </citation>
    <scope>NUCLEOTIDE SEQUENCE [LARGE SCALE GENOMIC DNA]</scope>
    <source>
        <strain evidence="5">CG22_combo_CG10-13_8_21_14_all_39_10</strain>
    </source>
</reference>